<organism evidence="1 2">
    <name type="scientific">Nepenthes gracilis</name>
    <name type="common">Slender pitcher plant</name>
    <dbReference type="NCBI Taxonomy" id="150966"/>
    <lineage>
        <taxon>Eukaryota</taxon>
        <taxon>Viridiplantae</taxon>
        <taxon>Streptophyta</taxon>
        <taxon>Embryophyta</taxon>
        <taxon>Tracheophyta</taxon>
        <taxon>Spermatophyta</taxon>
        <taxon>Magnoliopsida</taxon>
        <taxon>eudicotyledons</taxon>
        <taxon>Gunneridae</taxon>
        <taxon>Pentapetalae</taxon>
        <taxon>Caryophyllales</taxon>
        <taxon>Nepenthaceae</taxon>
        <taxon>Nepenthes</taxon>
    </lineage>
</organism>
<dbReference type="AlphaFoldDB" id="A0AAD3XR53"/>
<protein>
    <submittedName>
        <fullName evidence="1">Uncharacterized protein</fullName>
    </submittedName>
</protein>
<gene>
    <name evidence="1" type="ORF">Nepgr_015475</name>
</gene>
<sequence>MLLISFSIKHLGMGLDAEENFTALSEFQAGKDDFESKIIQRIELLVLNTLQWNLASITPFAYQPRFINQIFNEPPPHGIISRTVELILATMRDINLMDHSPSAIVSAAITEALGKRLTRKEMEMSTMASHEVEFLILRMFSIATASCNNLRWTKLKFPSCYFLYILFQ</sequence>
<evidence type="ECO:0000313" key="2">
    <source>
        <dbReference type="Proteomes" id="UP001279734"/>
    </source>
</evidence>
<dbReference type="SUPFAM" id="SSF47954">
    <property type="entry name" value="Cyclin-like"/>
    <property type="match status" value="1"/>
</dbReference>
<comment type="caution">
    <text evidence="1">The sequence shown here is derived from an EMBL/GenBank/DDBJ whole genome shotgun (WGS) entry which is preliminary data.</text>
</comment>
<keyword evidence="2" id="KW-1185">Reference proteome</keyword>
<proteinExistence type="predicted"/>
<dbReference type="Proteomes" id="UP001279734">
    <property type="component" value="Unassembled WGS sequence"/>
</dbReference>
<accession>A0AAD3XR53</accession>
<name>A0AAD3XR53_NEPGR</name>
<dbReference type="InterPro" id="IPR036915">
    <property type="entry name" value="Cyclin-like_sf"/>
</dbReference>
<dbReference type="EMBL" id="BSYO01000013">
    <property type="protein sequence ID" value="GMH13634.1"/>
    <property type="molecule type" value="Genomic_DNA"/>
</dbReference>
<dbReference type="Gene3D" id="1.10.472.10">
    <property type="entry name" value="Cyclin-like"/>
    <property type="match status" value="2"/>
</dbReference>
<evidence type="ECO:0000313" key="1">
    <source>
        <dbReference type="EMBL" id="GMH13634.1"/>
    </source>
</evidence>
<reference evidence="1" key="1">
    <citation type="submission" date="2023-05" db="EMBL/GenBank/DDBJ databases">
        <title>Nepenthes gracilis genome sequencing.</title>
        <authorList>
            <person name="Fukushima K."/>
        </authorList>
    </citation>
    <scope>NUCLEOTIDE SEQUENCE</scope>
    <source>
        <strain evidence="1">SING2019-196</strain>
    </source>
</reference>